<feature type="signal peptide" evidence="8">
    <location>
        <begin position="1"/>
        <end position="18"/>
    </location>
</feature>
<dbReference type="SUPFAM" id="SSF56935">
    <property type="entry name" value="Porins"/>
    <property type="match status" value="1"/>
</dbReference>
<name>A0A4R5AW66_9FLAO</name>
<comment type="subcellular location">
    <subcellularLocation>
        <location evidence="1">Cell outer membrane</location>
        <topology evidence="1">Multi-pass membrane protein</topology>
    </subcellularLocation>
</comment>
<dbReference type="Gene3D" id="2.40.160.60">
    <property type="entry name" value="Outer membrane protein transport protein (OMPP1/FadL/TodX)"/>
    <property type="match status" value="1"/>
</dbReference>
<organism evidence="9 10">
    <name type="scientific">Flavobacterium caseinilyticum</name>
    <dbReference type="NCBI Taxonomy" id="2541732"/>
    <lineage>
        <taxon>Bacteria</taxon>
        <taxon>Pseudomonadati</taxon>
        <taxon>Bacteroidota</taxon>
        <taxon>Flavobacteriia</taxon>
        <taxon>Flavobacteriales</taxon>
        <taxon>Flavobacteriaceae</taxon>
        <taxon>Flavobacterium</taxon>
    </lineage>
</organism>
<dbReference type="AlphaFoldDB" id="A0A4R5AW66"/>
<dbReference type="Proteomes" id="UP000295278">
    <property type="component" value="Unassembled WGS sequence"/>
</dbReference>
<dbReference type="GO" id="GO:0009279">
    <property type="term" value="C:cell outer membrane"/>
    <property type="evidence" value="ECO:0007669"/>
    <property type="project" value="UniProtKB-SubCell"/>
</dbReference>
<gene>
    <name evidence="9" type="ORF">E0F89_06925</name>
</gene>
<evidence type="ECO:0000256" key="1">
    <source>
        <dbReference type="ARBA" id="ARBA00004571"/>
    </source>
</evidence>
<evidence type="ECO:0000256" key="5">
    <source>
        <dbReference type="ARBA" id="ARBA00022729"/>
    </source>
</evidence>
<sequence>MKNRLAIISILFCTSLFAQSGHLMQGVGAVNMSMGGASTAQPIDINGALKWNPAAISVFEGSTISLNMGLFMANPELSSTVPTPNGPMSGTSTDVKSNSIMPSLGFVYGKKDSKHTFGAFAFGVSGFGVDFPESTTNPINMPQSMGGFGNLTSNYMMLQTGLSYAYKLSESVSIGVSPNFNIATLELKPNPTANPTMAGYPTTNNATATGFGGQFGIFYQNKEGFKLGASYKTEQQFSNFEFKNTYLDNSTSENSFKMNFPAVYSLGVGYSNREFDLAFDFRQVEYSKTEGFEEFGWTATGAVQGFGWKNMQVLSLGAQYKGIKKLPLRVGYTYNTNPIKPELAFFSTSATAVIQNAYQFGFGYEFSKKLTLNAVYHNATSDGSTSGPLYNPMLAGQTNPLGAVPNSKVSYDMDTSMLMLGISYKI</sequence>
<comment type="similarity">
    <text evidence="2">Belongs to the OmpP1/FadL family.</text>
</comment>
<keyword evidence="7" id="KW-0998">Cell outer membrane</keyword>
<accession>A0A4R5AW66</accession>
<dbReference type="RefSeq" id="WP_131909079.1">
    <property type="nucleotide sequence ID" value="NZ_SMFM01000002.1"/>
</dbReference>
<proteinExistence type="inferred from homology"/>
<dbReference type="InterPro" id="IPR005017">
    <property type="entry name" value="OMPP1/FadL/TodX"/>
</dbReference>
<protein>
    <submittedName>
        <fullName evidence="9">Porin</fullName>
    </submittedName>
</protein>
<evidence type="ECO:0000313" key="10">
    <source>
        <dbReference type="Proteomes" id="UP000295278"/>
    </source>
</evidence>
<evidence type="ECO:0000256" key="3">
    <source>
        <dbReference type="ARBA" id="ARBA00022452"/>
    </source>
</evidence>
<evidence type="ECO:0000256" key="7">
    <source>
        <dbReference type="ARBA" id="ARBA00023237"/>
    </source>
</evidence>
<dbReference type="PANTHER" id="PTHR35093:SF8">
    <property type="entry name" value="OUTER MEMBRANE PROTEIN NMB0088-RELATED"/>
    <property type="match status" value="1"/>
</dbReference>
<keyword evidence="5 8" id="KW-0732">Signal</keyword>
<dbReference type="EMBL" id="SMFM01000002">
    <property type="protein sequence ID" value="TDD77311.1"/>
    <property type="molecule type" value="Genomic_DNA"/>
</dbReference>
<keyword evidence="3" id="KW-1134">Transmembrane beta strand</keyword>
<evidence type="ECO:0000313" key="9">
    <source>
        <dbReference type="EMBL" id="TDD77311.1"/>
    </source>
</evidence>
<dbReference type="Pfam" id="PF03349">
    <property type="entry name" value="Toluene_X"/>
    <property type="match status" value="1"/>
</dbReference>
<evidence type="ECO:0000256" key="2">
    <source>
        <dbReference type="ARBA" id="ARBA00008163"/>
    </source>
</evidence>
<dbReference type="GO" id="GO:0015483">
    <property type="term" value="F:long-chain fatty acid transporting porin activity"/>
    <property type="evidence" value="ECO:0007669"/>
    <property type="project" value="TreeGrafter"/>
</dbReference>
<keyword evidence="4" id="KW-0812">Transmembrane</keyword>
<dbReference type="PANTHER" id="PTHR35093">
    <property type="entry name" value="OUTER MEMBRANE PROTEIN NMB0088-RELATED"/>
    <property type="match status" value="1"/>
</dbReference>
<keyword evidence="6" id="KW-0472">Membrane</keyword>
<comment type="caution">
    <text evidence="9">The sequence shown here is derived from an EMBL/GenBank/DDBJ whole genome shotgun (WGS) entry which is preliminary data.</text>
</comment>
<evidence type="ECO:0000256" key="4">
    <source>
        <dbReference type="ARBA" id="ARBA00022692"/>
    </source>
</evidence>
<evidence type="ECO:0000256" key="8">
    <source>
        <dbReference type="SAM" id="SignalP"/>
    </source>
</evidence>
<reference evidence="9 10" key="1">
    <citation type="submission" date="2019-03" db="EMBL/GenBank/DDBJ databases">
        <title>Flavobacterium AT-3-2 sp. nov., isolated from arctic soil.</title>
        <authorList>
            <person name="Chaudhary D.K."/>
        </authorList>
    </citation>
    <scope>NUCLEOTIDE SEQUENCE [LARGE SCALE GENOMIC DNA]</scope>
    <source>
        <strain evidence="9 10">AT-3-2</strain>
    </source>
</reference>
<evidence type="ECO:0000256" key="6">
    <source>
        <dbReference type="ARBA" id="ARBA00023136"/>
    </source>
</evidence>
<feature type="chain" id="PRO_5020601034" evidence="8">
    <location>
        <begin position="19"/>
        <end position="426"/>
    </location>
</feature>
<keyword evidence="10" id="KW-1185">Reference proteome</keyword>
<dbReference type="OrthoDB" id="9922at2"/>